<dbReference type="AlphaFoldDB" id="A0A9N8Z2J8"/>
<protein>
    <submittedName>
        <fullName evidence="1">1672_t:CDS:1</fullName>
    </submittedName>
</protein>
<sequence length="274" mass="31200">MDIFFALILNKIGVCHINSVLENGTCPKSKMKNDEFIPKPQISATLNKKGCHIYVDIPSDFEKFGKAFGKSINLSFIEETSITLILLSKILSKFGITNDKTIIQWESVMEIFRNVSAAYKAKHGKPLVIIYDNINRLVKKKNPKILDILQEAAKRDADESSYIACLGNTIEIGDLDLIGGRILQLKSEADKLQQGKPFEAIKEKMFTKIEDDFKNAKLFQNQVHHEVGKNVIKTLLNFKEIKYMEFLYFFNTNKDAKEVLDKNVFAYHPGKNTS</sequence>
<evidence type="ECO:0000313" key="2">
    <source>
        <dbReference type="Proteomes" id="UP000789706"/>
    </source>
</evidence>
<dbReference type="OrthoDB" id="511599at2759"/>
<proteinExistence type="predicted"/>
<gene>
    <name evidence="1" type="ORF">DEBURN_LOCUS3211</name>
</gene>
<accession>A0A9N8Z2J8</accession>
<comment type="caution">
    <text evidence="1">The sequence shown here is derived from an EMBL/GenBank/DDBJ whole genome shotgun (WGS) entry which is preliminary data.</text>
</comment>
<dbReference type="EMBL" id="CAJVPK010000198">
    <property type="protein sequence ID" value="CAG8472111.1"/>
    <property type="molecule type" value="Genomic_DNA"/>
</dbReference>
<evidence type="ECO:0000313" key="1">
    <source>
        <dbReference type="EMBL" id="CAG8472111.1"/>
    </source>
</evidence>
<keyword evidence="2" id="KW-1185">Reference proteome</keyword>
<dbReference type="Proteomes" id="UP000789706">
    <property type="component" value="Unassembled WGS sequence"/>
</dbReference>
<reference evidence="1" key="1">
    <citation type="submission" date="2021-06" db="EMBL/GenBank/DDBJ databases">
        <authorList>
            <person name="Kallberg Y."/>
            <person name="Tangrot J."/>
            <person name="Rosling A."/>
        </authorList>
    </citation>
    <scope>NUCLEOTIDE SEQUENCE</scope>
    <source>
        <strain evidence="1">AZ414A</strain>
    </source>
</reference>
<organism evidence="1 2">
    <name type="scientific">Diversispora eburnea</name>
    <dbReference type="NCBI Taxonomy" id="1213867"/>
    <lineage>
        <taxon>Eukaryota</taxon>
        <taxon>Fungi</taxon>
        <taxon>Fungi incertae sedis</taxon>
        <taxon>Mucoromycota</taxon>
        <taxon>Glomeromycotina</taxon>
        <taxon>Glomeromycetes</taxon>
        <taxon>Diversisporales</taxon>
        <taxon>Diversisporaceae</taxon>
        <taxon>Diversispora</taxon>
    </lineage>
</organism>
<name>A0A9N8Z2J8_9GLOM</name>